<dbReference type="Pfam" id="PF07729">
    <property type="entry name" value="FCD"/>
    <property type="match status" value="1"/>
</dbReference>
<dbReference type="PRINTS" id="PR00035">
    <property type="entry name" value="HTHGNTR"/>
</dbReference>
<comment type="caution">
    <text evidence="5">The sequence shown here is derived from an EMBL/GenBank/DDBJ whole genome shotgun (WGS) entry which is preliminary data.</text>
</comment>
<dbReference type="PROSITE" id="PS50949">
    <property type="entry name" value="HTH_GNTR"/>
    <property type="match status" value="1"/>
</dbReference>
<dbReference type="SMART" id="SM00345">
    <property type="entry name" value="HTH_GNTR"/>
    <property type="match status" value="2"/>
</dbReference>
<dbReference type="CDD" id="cd07377">
    <property type="entry name" value="WHTH_GntR"/>
    <property type="match status" value="1"/>
</dbReference>
<dbReference type="EMBL" id="JAAMAY010000027">
    <property type="protein sequence ID" value="NTC29682.1"/>
    <property type="molecule type" value="Genomic_DNA"/>
</dbReference>
<evidence type="ECO:0000256" key="1">
    <source>
        <dbReference type="ARBA" id="ARBA00023015"/>
    </source>
</evidence>
<dbReference type="PANTHER" id="PTHR43537:SF5">
    <property type="entry name" value="UXU OPERON TRANSCRIPTIONAL REGULATOR"/>
    <property type="match status" value="1"/>
</dbReference>
<dbReference type="InterPro" id="IPR036390">
    <property type="entry name" value="WH_DNA-bd_sf"/>
</dbReference>
<keyword evidence="2" id="KW-0238">DNA-binding</keyword>
<evidence type="ECO:0000256" key="2">
    <source>
        <dbReference type="ARBA" id="ARBA00023125"/>
    </source>
</evidence>
<dbReference type="InterPro" id="IPR011711">
    <property type="entry name" value="GntR_C"/>
</dbReference>
<organism evidence="5 6">
    <name type="scientific">Agrobacterium tumefaciens</name>
    <dbReference type="NCBI Taxonomy" id="358"/>
    <lineage>
        <taxon>Bacteria</taxon>
        <taxon>Pseudomonadati</taxon>
        <taxon>Pseudomonadota</taxon>
        <taxon>Alphaproteobacteria</taxon>
        <taxon>Hyphomicrobiales</taxon>
        <taxon>Rhizobiaceae</taxon>
        <taxon>Rhizobium/Agrobacterium group</taxon>
        <taxon>Agrobacterium</taxon>
        <taxon>Agrobacterium tumefaciens complex</taxon>
    </lineage>
</organism>
<dbReference type="SMART" id="SM00895">
    <property type="entry name" value="FCD"/>
    <property type="match status" value="1"/>
</dbReference>
<evidence type="ECO:0000313" key="6">
    <source>
        <dbReference type="Proteomes" id="UP000702952"/>
    </source>
</evidence>
<dbReference type="SUPFAM" id="SSF48008">
    <property type="entry name" value="GntR ligand-binding domain-like"/>
    <property type="match status" value="1"/>
</dbReference>
<accession>A0AA44JAI5</accession>
<protein>
    <submittedName>
        <fullName evidence="5">GntR family transcriptional regulator</fullName>
    </submittedName>
</protein>
<dbReference type="GO" id="GO:0003700">
    <property type="term" value="F:DNA-binding transcription factor activity"/>
    <property type="evidence" value="ECO:0007669"/>
    <property type="project" value="InterPro"/>
</dbReference>
<dbReference type="SUPFAM" id="SSF46785">
    <property type="entry name" value="Winged helix' DNA-binding domain"/>
    <property type="match status" value="1"/>
</dbReference>
<keyword evidence="3" id="KW-0804">Transcription</keyword>
<gene>
    <name evidence="5" type="ORF">G6M46_16225</name>
</gene>
<feature type="domain" description="HTH gntR-type" evidence="4">
    <location>
        <begin position="1"/>
        <end position="57"/>
    </location>
</feature>
<proteinExistence type="predicted"/>
<evidence type="ECO:0000259" key="4">
    <source>
        <dbReference type="PROSITE" id="PS50949"/>
    </source>
</evidence>
<name>A0AA44JAI5_AGRTU</name>
<dbReference type="Pfam" id="PF00392">
    <property type="entry name" value="GntR"/>
    <property type="match status" value="1"/>
</dbReference>
<dbReference type="InterPro" id="IPR008920">
    <property type="entry name" value="TF_FadR/GntR_C"/>
</dbReference>
<dbReference type="Proteomes" id="UP000702952">
    <property type="component" value="Unassembled WGS sequence"/>
</dbReference>
<dbReference type="GO" id="GO:0003677">
    <property type="term" value="F:DNA binding"/>
    <property type="evidence" value="ECO:0007669"/>
    <property type="project" value="UniProtKB-KW"/>
</dbReference>
<dbReference type="InterPro" id="IPR036388">
    <property type="entry name" value="WH-like_DNA-bd_sf"/>
</dbReference>
<dbReference type="InterPro" id="IPR000524">
    <property type="entry name" value="Tscrpt_reg_HTH_GntR"/>
</dbReference>
<sequence length="279" mass="31525">MAHIRAQGLGVGDRLAERRLAEIFNVSRSPVRDALRQLEEQGLVAVAEGGGFTVKANIADLPGASFSAPEDENLYLTIARDYLAGRLPERVTENELMRRYNQTRPRTVAALRRILAEGWVLRLPGHGWSFLPVLQSEESYEQSFRFRIINEPAAILEPTFRLNEAEILKCRAQQETLLAGDVLTASPAYLFDVNSQLHEVVAECSGNVFIIDALKRINRIRRLIEYGKVDNRASAQKFCREHIMILDLLLEDRRQEASDALRLHLGLVSRRKVDNQSPA</sequence>
<evidence type="ECO:0000256" key="3">
    <source>
        <dbReference type="ARBA" id="ARBA00023163"/>
    </source>
</evidence>
<dbReference type="Gene3D" id="1.20.120.530">
    <property type="entry name" value="GntR ligand-binding domain-like"/>
    <property type="match status" value="1"/>
</dbReference>
<dbReference type="PANTHER" id="PTHR43537">
    <property type="entry name" value="TRANSCRIPTIONAL REGULATOR, GNTR FAMILY"/>
    <property type="match status" value="1"/>
</dbReference>
<dbReference type="Gene3D" id="1.10.10.10">
    <property type="entry name" value="Winged helix-like DNA-binding domain superfamily/Winged helix DNA-binding domain"/>
    <property type="match status" value="1"/>
</dbReference>
<reference evidence="5" key="1">
    <citation type="journal article" date="2020" name="Science">
        <title>Unexpected conservation and global transmission of agrobacterial virulence plasmids.</title>
        <authorList>
            <person name="Weisberg A.J."/>
            <person name="Davis E.W. 2nd"/>
            <person name="Tabima J."/>
            <person name="Belcher M.S."/>
            <person name="Miller M."/>
            <person name="Kuo C.H."/>
            <person name="Loper J.E."/>
            <person name="Grunwald N.J."/>
            <person name="Putnam M.L."/>
            <person name="Chang J.H."/>
        </authorList>
    </citation>
    <scope>NUCLEOTIDE SEQUENCE</scope>
    <source>
        <strain evidence="5">17-1853-1a</strain>
    </source>
</reference>
<evidence type="ECO:0000313" key="5">
    <source>
        <dbReference type="EMBL" id="NTC29682.1"/>
    </source>
</evidence>
<dbReference type="AlphaFoldDB" id="A0AA44JAI5"/>
<keyword evidence="1" id="KW-0805">Transcription regulation</keyword>